<comment type="similarity">
    <text evidence="1">Belongs to the importin alpha family.</text>
</comment>
<name>L8IGD5_9CETA</name>
<dbReference type="InterPro" id="IPR036975">
    <property type="entry name" value="Importin-a_IBB_sf"/>
</dbReference>
<reference evidence="7 8" key="1">
    <citation type="journal article" date="2012" name="Nat. Genet.">
        <title>The yak genome and adaptation to life at high altitude.</title>
        <authorList>
            <person name="Qiu Q."/>
            <person name="Zhang G."/>
            <person name="Ma T."/>
            <person name="Qian W."/>
            <person name="Wang J."/>
            <person name="Ye Z."/>
            <person name="Cao C."/>
            <person name="Hu Q."/>
            <person name="Kim J."/>
            <person name="Larkin D.M."/>
            <person name="Auvil L."/>
            <person name="Capitanu B."/>
            <person name="Ma J."/>
            <person name="Lewin H.A."/>
            <person name="Qian X."/>
            <person name="Lang Y."/>
            <person name="Zhou R."/>
            <person name="Wang L."/>
            <person name="Wang K."/>
            <person name="Xia J."/>
            <person name="Liao S."/>
            <person name="Pan S."/>
            <person name="Lu X."/>
            <person name="Hou H."/>
            <person name="Wang Y."/>
            <person name="Zang X."/>
            <person name="Yin Y."/>
            <person name="Ma H."/>
            <person name="Zhang J."/>
            <person name="Wang Z."/>
            <person name="Zhang Y."/>
            <person name="Zhang D."/>
            <person name="Yonezawa T."/>
            <person name="Hasegawa M."/>
            <person name="Zhong Y."/>
            <person name="Liu W."/>
            <person name="Zhang Y."/>
            <person name="Huang Z."/>
            <person name="Zhang S."/>
            <person name="Long R."/>
            <person name="Yang H."/>
            <person name="Wang J."/>
            <person name="Lenstra J.A."/>
            <person name="Cooper D.N."/>
            <person name="Wu Y."/>
            <person name="Wang J."/>
            <person name="Shi P."/>
            <person name="Wang J."/>
            <person name="Liu J."/>
        </authorList>
    </citation>
    <scope>NUCLEOTIDE SEQUENCE [LARGE SCALE GENOMIC DNA]</scope>
    <source>
        <strain evidence="8">yakQH1</strain>
    </source>
</reference>
<dbReference type="GO" id="GO:0006606">
    <property type="term" value="P:protein import into nucleus"/>
    <property type="evidence" value="ECO:0007669"/>
    <property type="project" value="InterPro"/>
</dbReference>
<dbReference type="Pfam" id="PF00514">
    <property type="entry name" value="Arm"/>
    <property type="match status" value="5"/>
</dbReference>
<dbReference type="PROSITE" id="PS51214">
    <property type="entry name" value="IBB"/>
    <property type="match status" value="1"/>
</dbReference>
<evidence type="ECO:0000259" key="6">
    <source>
        <dbReference type="PROSITE" id="PS51214"/>
    </source>
</evidence>
<keyword evidence="3" id="KW-0653">Protein transport</keyword>
<dbReference type="SMART" id="SM00185">
    <property type="entry name" value="ARM"/>
    <property type="match status" value="4"/>
</dbReference>
<dbReference type="PANTHER" id="PTHR23316">
    <property type="entry name" value="IMPORTIN ALPHA"/>
    <property type="match status" value="1"/>
</dbReference>
<dbReference type="Gene3D" id="1.25.10.10">
    <property type="entry name" value="Leucine-rich Repeat Variant"/>
    <property type="match status" value="2"/>
</dbReference>
<proteinExistence type="inferred from homology"/>
<dbReference type="InterPro" id="IPR000225">
    <property type="entry name" value="Armadillo"/>
</dbReference>
<dbReference type="FunFam" id="1.20.5.690:FF:000001">
    <property type="entry name" value="Importin subunit alpha"/>
    <property type="match status" value="1"/>
</dbReference>
<dbReference type="InterPro" id="IPR016024">
    <property type="entry name" value="ARM-type_fold"/>
</dbReference>
<evidence type="ECO:0000256" key="5">
    <source>
        <dbReference type="SAM" id="MobiDB-lite"/>
    </source>
</evidence>
<dbReference type="InterPro" id="IPR032413">
    <property type="entry name" value="Arm_3"/>
</dbReference>
<evidence type="ECO:0000256" key="1">
    <source>
        <dbReference type="ARBA" id="ARBA00010394"/>
    </source>
</evidence>
<dbReference type="GO" id="GO:0061608">
    <property type="term" value="F:nuclear import signal receptor activity"/>
    <property type="evidence" value="ECO:0007669"/>
    <property type="project" value="InterPro"/>
</dbReference>
<dbReference type="Pfam" id="PF01749">
    <property type="entry name" value="IBB"/>
    <property type="match status" value="1"/>
</dbReference>
<accession>L8IGD5</accession>
<evidence type="ECO:0000256" key="4">
    <source>
        <dbReference type="PROSITE-ProRule" id="PRU00561"/>
    </source>
</evidence>
<dbReference type="AlphaFoldDB" id="L8IGD5"/>
<organism evidence="7 8">
    <name type="scientific">Bos mutus</name>
    <name type="common">wild yak</name>
    <dbReference type="NCBI Taxonomy" id="72004"/>
    <lineage>
        <taxon>Eukaryota</taxon>
        <taxon>Metazoa</taxon>
        <taxon>Chordata</taxon>
        <taxon>Craniata</taxon>
        <taxon>Vertebrata</taxon>
        <taxon>Euteleostomi</taxon>
        <taxon>Mammalia</taxon>
        <taxon>Eutheria</taxon>
        <taxon>Laurasiatheria</taxon>
        <taxon>Artiodactyla</taxon>
        <taxon>Ruminantia</taxon>
        <taxon>Pecora</taxon>
        <taxon>Bovidae</taxon>
        <taxon>Bovinae</taxon>
        <taxon>Bos</taxon>
    </lineage>
</organism>
<evidence type="ECO:0000313" key="8">
    <source>
        <dbReference type="Proteomes" id="UP000011080"/>
    </source>
</evidence>
<gene>
    <name evidence="7" type="ORF">M91_05103</name>
</gene>
<dbReference type="Gene3D" id="1.20.5.690">
    <property type="entry name" value="Importin-alpha, importin-beta-binding domain"/>
    <property type="match status" value="1"/>
</dbReference>
<dbReference type="Pfam" id="PF16186">
    <property type="entry name" value="Arm_3"/>
    <property type="match status" value="1"/>
</dbReference>
<feature type="region of interest" description="Disordered" evidence="5">
    <location>
        <begin position="97"/>
        <end position="119"/>
    </location>
</feature>
<sequence>MTDVWRSAKGAGACPKVHANVPRPGRETSPDTNWVKALGLGIRGWDGQFLPACRAGRCHTFLCLASSSDPAADVVWLAGKGVLPGVDYLSRPENLRDSRLTEKRTGDSEKPQPTDANSKKLFLSSPEEKESQHEPLHANLGRSAFFAAAAAATAAAAACKGFWEPRLRGLEGSAVFSAAQLVRSSFVSRIRQVQLQGPTCRTLYRQRCRPPGADAWKGSVLTRASADAMASPGKDNYRMKSYKNKALNPQEMRRRREEEGIQLRKQKREEQLFKRRNVSLPRNDESMLENPIQDPDISSTVPIPEFEAAWALTNIASGTFLHTKVVIETGAVPIFIKLLNSEHEDVQEQVSPCLNVLSRLLFSSDPDVLADVCWALSYLSDGSNDKIQAVIDSGVCRRLVELLMHNDYKVVSPALRAVGNIVTGDDIQTQAVIDANIFPVLIEILQKAEFRTRKEAAWAITNATSGGTPEQIRYLVALGCIKPLCDLLTVMDSKIVQVALNGLENILRLGEQESKQNGIGINPYCALIEEAYGLDKIEFLQSHENQEIYQKAFDLIEHYFGVEDDDPSIVPQVDENQQQFVFQQQEAPMEGFQL</sequence>
<feature type="domain" description="IBB" evidence="6">
    <location>
        <begin position="222"/>
        <end position="285"/>
    </location>
</feature>
<evidence type="ECO:0000256" key="3">
    <source>
        <dbReference type="ARBA" id="ARBA00022927"/>
    </source>
</evidence>
<evidence type="ECO:0000313" key="7">
    <source>
        <dbReference type="EMBL" id="ELR55585.1"/>
    </source>
</evidence>
<dbReference type="InterPro" id="IPR011989">
    <property type="entry name" value="ARM-like"/>
</dbReference>
<protein>
    <submittedName>
        <fullName evidence="7">Importin subunit alpha-6</fullName>
    </submittedName>
</protein>
<dbReference type="Proteomes" id="UP000011080">
    <property type="component" value="Unassembled WGS sequence"/>
</dbReference>
<evidence type="ECO:0000256" key="2">
    <source>
        <dbReference type="ARBA" id="ARBA00022448"/>
    </source>
</evidence>
<dbReference type="EMBL" id="JH881239">
    <property type="protein sequence ID" value="ELR55585.1"/>
    <property type="molecule type" value="Genomic_DNA"/>
</dbReference>
<feature type="compositionally biased region" description="Basic and acidic residues" evidence="5">
    <location>
        <begin position="97"/>
        <end position="112"/>
    </location>
</feature>
<keyword evidence="2 4" id="KW-0813">Transport</keyword>
<dbReference type="SUPFAM" id="SSF48371">
    <property type="entry name" value="ARM repeat"/>
    <property type="match status" value="1"/>
</dbReference>
<dbReference type="InterPro" id="IPR002652">
    <property type="entry name" value="Importin-a_IBB"/>
</dbReference>